<dbReference type="SUPFAM" id="SSF140453">
    <property type="entry name" value="EsxAB dimer-like"/>
    <property type="match status" value="1"/>
</dbReference>
<evidence type="ECO:0008006" key="4">
    <source>
        <dbReference type="Google" id="ProtNLM"/>
    </source>
</evidence>
<feature type="compositionally biased region" description="Basic residues" evidence="1">
    <location>
        <begin position="1"/>
        <end position="12"/>
    </location>
</feature>
<dbReference type="InterPro" id="IPR010310">
    <property type="entry name" value="T7SS_ESAT-6-like"/>
</dbReference>
<dbReference type="AlphaFoldDB" id="A0A2T7WU34"/>
<dbReference type="Proteomes" id="UP000244649">
    <property type="component" value="Unassembled WGS sequence"/>
</dbReference>
<feature type="region of interest" description="Disordered" evidence="1">
    <location>
        <begin position="1"/>
        <end position="26"/>
    </location>
</feature>
<organism evidence="2 3">
    <name type="scientific">Microbacterium testaceum</name>
    <name type="common">Aureobacterium testaceum</name>
    <name type="synonym">Brevibacterium testaceum</name>
    <dbReference type="NCBI Taxonomy" id="2033"/>
    <lineage>
        <taxon>Bacteria</taxon>
        <taxon>Bacillati</taxon>
        <taxon>Actinomycetota</taxon>
        <taxon>Actinomycetes</taxon>
        <taxon>Micrococcales</taxon>
        <taxon>Microbacteriaceae</taxon>
        <taxon>Microbacterium</taxon>
    </lineage>
</organism>
<sequence>MRHKPGHYKAPRRPSPPSDTETLPSMTISFDPARHAQHLKALADADAAIESHLTELETQSDALRAQWSGQAQQAYERTHAQWSWHMLDRRATLKAASDAARKAAELLVDADRRVTQSWHSLS</sequence>
<comment type="caution">
    <text evidence="2">The sequence shown here is derived from an EMBL/GenBank/DDBJ whole genome shotgun (WGS) entry which is preliminary data.</text>
</comment>
<evidence type="ECO:0000256" key="1">
    <source>
        <dbReference type="SAM" id="MobiDB-lite"/>
    </source>
</evidence>
<dbReference type="InterPro" id="IPR036689">
    <property type="entry name" value="ESAT-6-like_sf"/>
</dbReference>
<evidence type="ECO:0000313" key="3">
    <source>
        <dbReference type="Proteomes" id="UP000244649"/>
    </source>
</evidence>
<protein>
    <recommendedName>
        <fullName evidence="4">WXG100 family type VII secretion target</fullName>
    </recommendedName>
</protein>
<proteinExistence type="predicted"/>
<dbReference type="Gene3D" id="1.10.287.1060">
    <property type="entry name" value="ESAT-6-like"/>
    <property type="match status" value="1"/>
</dbReference>
<dbReference type="Pfam" id="PF06013">
    <property type="entry name" value="WXG100"/>
    <property type="match status" value="1"/>
</dbReference>
<reference evidence="2 3" key="1">
    <citation type="submission" date="2018-04" db="EMBL/GenBank/DDBJ databases">
        <authorList>
            <person name="Go L.Y."/>
            <person name="Mitchell J.A."/>
        </authorList>
    </citation>
    <scope>NUCLEOTIDE SEQUENCE [LARGE SCALE GENOMIC DNA]</scope>
    <source>
        <strain evidence="2 3">TPD7010</strain>
    </source>
</reference>
<name>A0A2T7WU34_MICTE</name>
<accession>A0A2T7WU34</accession>
<evidence type="ECO:0000313" key="2">
    <source>
        <dbReference type="EMBL" id="PVE77763.1"/>
    </source>
</evidence>
<dbReference type="EMBL" id="QDFT01000007">
    <property type="protein sequence ID" value="PVE77763.1"/>
    <property type="molecule type" value="Genomic_DNA"/>
</dbReference>
<gene>
    <name evidence="2" type="ORF">DC432_04700</name>
</gene>